<name>A0A024S981_HYPJR</name>
<dbReference type="Proteomes" id="UP000024376">
    <property type="component" value="Unassembled WGS sequence"/>
</dbReference>
<gene>
    <name evidence="1" type="ORF">M419DRAFT_137916</name>
</gene>
<proteinExistence type="predicted"/>
<evidence type="ECO:0000313" key="1">
    <source>
        <dbReference type="EMBL" id="ETS00762.1"/>
    </source>
</evidence>
<accession>A0A024S981</accession>
<dbReference type="HOGENOM" id="CLU_2943478_0_0_1"/>
<dbReference type="EMBL" id="KI911151">
    <property type="protein sequence ID" value="ETS00762.1"/>
    <property type="molecule type" value="Genomic_DNA"/>
</dbReference>
<protein>
    <submittedName>
        <fullName evidence="1">Uncharacterized protein</fullName>
    </submittedName>
</protein>
<dbReference type="KEGG" id="trr:M419DRAFT_137916"/>
<reference evidence="2" key="1">
    <citation type="journal article" date="2013" name="Ind. Biotechnol.">
        <title>Comparative genomics analysis of Trichoderma reesei strains.</title>
        <authorList>
            <person name="Koike H."/>
            <person name="Aerts A."/>
            <person name="LaButti K."/>
            <person name="Grigoriev I.V."/>
            <person name="Baker S.E."/>
        </authorList>
    </citation>
    <scope>NUCLEOTIDE SEQUENCE [LARGE SCALE GENOMIC DNA]</scope>
    <source>
        <strain evidence="2">ATCC 56765 / BCRC 32924 / NRRL 11460 / Rut C-30</strain>
    </source>
</reference>
<evidence type="ECO:0000313" key="2">
    <source>
        <dbReference type="Proteomes" id="UP000024376"/>
    </source>
</evidence>
<organism evidence="1 2">
    <name type="scientific">Hypocrea jecorina (strain ATCC 56765 / BCRC 32924 / NRRL 11460 / Rut C-30)</name>
    <name type="common">Trichoderma reesei</name>
    <dbReference type="NCBI Taxonomy" id="1344414"/>
    <lineage>
        <taxon>Eukaryota</taxon>
        <taxon>Fungi</taxon>
        <taxon>Dikarya</taxon>
        <taxon>Ascomycota</taxon>
        <taxon>Pezizomycotina</taxon>
        <taxon>Sordariomycetes</taxon>
        <taxon>Hypocreomycetidae</taxon>
        <taxon>Hypocreales</taxon>
        <taxon>Hypocreaceae</taxon>
        <taxon>Trichoderma</taxon>
    </lineage>
</organism>
<sequence length="60" mass="6648">MSSCARRLRLVQDMLGLLRPYNMIPLLSQHDHRTAALHDAARSVEHTTAALAAMPLNHAC</sequence>
<dbReference type="AlphaFoldDB" id="A0A024S981"/>